<name>A0A0A9BFY6_ARUDO</name>
<dbReference type="Pfam" id="PF00646">
    <property type="entry name" value="F-box"/>
    <property type="match status" value="1"/>
</dbReference>
<organism evidence="2">
    <name type="scientific">Arundo donax</name>
    <name type="common">Giant reed</name>
    <name type="synonym">Donax arundinaceus</name>
    <dbReference type="NCBI Taxonomy" id="35708"/>
    <lineage>
        <taxon>Eukaryota</taxon>
        <taxon>Viridiplantae</taxon>
        <taxon>Streptophyta</taxon>
        <taxon>Embryophyta</taxon>
        <taxon>Tracheophyta</taxon>
        <taxon>Spermatophyta</taxon>
        <taxon>Magnoliopsida</taxon>
        <taxon>Liliopsida</taxon>
        <taxon>Poales</taxon>
        <taxon>Poaceae</taxon>
        <taxon>PACMAD clade</taxon>
        <taxon>Arundinoideae</taxon>
        <taxon>Arundineae</taxon>
        <taxon>Arundo</taxon>
    </lineage>
</organism>
<sequence length="178" mass="19935">MDLLCDNIMEEILLRLPLKCLHRLRAASRRYNAFVLGAGFTARYWRSHGPHLSGVFLQTEALLRPWGHRPCFLTASGRRPSATESVLASDLGFLPRLPQLHVGTVDPSRMIFIVHSSAGLLLCSRGREKQLHNYVCNPVTCQLRGSPGAPMASSIPFWPLVGVCQWRWHHQELSSGPC</sequence>
<dbReference type="InterPro" id="IPR036047">
    <property type="entry name" value="F-box-like_dom_sf"/>
</dbReference>
<feature type="domain" description="F-box" evidence="1">
    <location>
        <begin position="3"/>
        <end position="35"/>
    </location>
</feature>
<evidence type="ECO:0000313" key="2">
    <source>
        <dbReference type="EMBL" id="JAD58207.1"/>
    </source>
</evidence>
<reference evidence="2" key="1">
    <citation type="submission" date="2014-09" db="EMBL/GenBank/DDBJ databases">
        <authorList>
            <person name="Magalhaes I.L.F."/>
            <person name="Oliveira U."/>
            <person name="Santos F.R."/>
            <person name="Vidigal T.H.D.A."/>
            <person name="Brescovit A.D."/>
            <person name="Santos A.J."/>
        </authorList>
    </citation>
    <scope>NUCLEOTIDE SEQUENCE</scope>
    <source>
        <tissue evidence="2">Shoot tissue taken approximately 20 cm above the soil surface</tissue>
    </source>
</reference>
<evidence type="ECO:0000259" key="1">
    <source>
        <dbReference type="Pfam" id="PF00646"/>
    </source>
</evidence>
<protein>
    <recommendedName>
        <fullName evidence="1">F-box domain-containing protein</fullName>
    </recommendedName>
</protein>
<accession>A0A0A9BFY6</accession>
<dbReference type="AlphaFoldDB" id="A0A0A9BFY6"/>
<dbReference type="PANTHER" id="PTHR31672:SF9">
    <property type="entry name" value="F-BOX DOMAIN-CONTAINING PROTEIN"/>
    <property type="match status" value="1"/>
</dbReference>
<dbReference type="SUPFAM" id="SSF81383">
    <property type="entry name" value="F-box domain"/>
    <property type="match status" value="1"/>
</dbReference>
<proteinExistence type="predicted"/>
<dbReference type="InterPro" id="IPR001810">
    <property type="entry name" value="F-box_dom"/>
</dbReference>
<dbReference type="EMBL" id="GBRH01239688">
    <property type="protein sequence ID" value="JAD58207.1"/>
    <property type="molecule type" value="Transcribed_RNA"/>
</dbReference>
<dbReference type="PANTHER" id="PTHR31672">
    <property type="entry name" value="BNACNNG10540D PROTEIN"/>
    <property type="match status" value="1"/>
</dbReference>
<reference evidence="2" key="2">
    <citation type="journal article" date="2015" name="Data Brief">
        <title>Shoot transcriptome of the giant reed, Arundo donax.</title>
        <authorList>
            <person name="Barrero R.A."/>
            <person name="Guerrero F.D."/>
            <person name="Moolhuijzen P."/>
            <person name="Goolsby J.A."/>
            <person name="Tidwell J."/>
            <person name="Bellgard S.E."/>
            <person name="Bellgard M.I."/>
        </authorList>
    </citation>
    <scope>NUCLEOTIDE SEQUENCE</scope>
    <source>
        <tissue evidence="2">Shoot tissue taken approximately 20 cm above the soil surface</tissue>
    </source>
</reference>
<dbReference type="InterPro" id="IPR050796">
    <property type="entry name" value="SCF_F-box_component"/>
</dbReference>